<dbReference type="PANTHER" id="PTHR37526">
    <property type="entry name" value="PROTEIN TUSB"/>
    <property type="match status" value="1"/>
</dbReference>
<dbReference type="Pfam" id="PF04077">
    <property type="entry name" value="DsrH"/>
    <property type="match status" value="1"/>
</dbReference>
<evidence type="ECO:0000313" key="1">
    <source>
        <dbReference type="EMBL" id="CAM75804.1"/>
    </source>
</evidence>
<name>A4TYU7_9PROT</name>
<dbReference type="Gene3D" id="3.40.1260.10">
    <property type="entry name" value="DsrEFH-like"/>
    <property type="match status" value="1"/>
</dbReference>
<dbReference type="InterPro" id="IPR027396">
    <property type="entry name" value="DsrEFH-like"/>
</dbReference>
<dbReference type="GO" id="GO:0002143">
    <property type="term" value="P:tRNA wobble position uridine thiolation"/>
    <property type="evidence" value="ECO:0007669"/>
    <property type="project" value="InterPro"/>
</dbReference>
<dbReference type="SUPFAM" id="SSF75169">
    <property type="entry name" value="DsrEFH-like"/>
    <property type="match status" value="1"/>
</dbReference>
<reference evidence="1" key="1">
    <citation type="journal article" date="2007" name="J. Bacteriol.">
        <title>Comparative genome analysis of four magnetotactic bacteria reveals a complex set of group-specific genes implicated in magnetosome biomineralization and function.</title>
        <authorList>
            <person name="Richter M."/>
            <person name="Kube M."/>
            <person name="Bazylinski D.A."/>
            <person name="Lombardot T."/>
            <person name="Gloeckner F.O."/>
            <person name="Reinhardt R."/>
            <person name="Schueler D."/>
        </authorList>
    </citation>
    <scope>NUCLEOTIDE SEQUENCE</scope>
    <source>
        <strain evidence="1">MSR-1</strain>
    </source>
</reference>
<dbReference type="NCBIfam" id="TIGR03011">
    <property type="entry name" value="sulf_tusB_dsrH"/>
    <property type="match status" value="1"/>
</dbReference>
<dbReference type="InterPro" id="IPR007215">
    <property type="entry name" value="Sulphur_relay_TusB/DsrH"/>
</dbReference>
<organism evidence="1">
    <name type="scientific">Magnetospirillum gryphiswaldense</name>
    <dbReference type="NCBI Taxonomy" id="55518"/>
    <lineage>
        <taxon>Bacteria</taxon>
        <taxon>Pseudomonadati</taxon>
        <taxon>Pseudomonadota</taxon>
        <taxon>Alphaproteobacteria</taxon>
        <taxon>Rhodospirillales</taxon>
        <taxon>Rhodospirillaceae</taxon>
        <taxon>Magnetospirillum</taxon>
    </lineage>
</organism>
<dbReference type="AlphaFoldDB" id="A4TYU7"/>
<dbReference type="RefSeq" id="WP_106002697.1">
    <property type="nucleotide sequence ID" value="NZ_CP027527.1"/>
</dbReference>
<gene>
    <name evidence="1" type="primary">dsrH</name>
    <name evidence="1" type="ORF">MGR_3368</name>
</gene>
<dbReference type="GO" id="GO:1990228">
    <property type="term" value="C:sulfurtransferase complex"/>
    <property type="evidence" value="ECO:0007669"/>
    <property type="project" value="TreeGrafter"/>
</dbReference>
<sequence length="102" mass="10644">MSTLHTVNKSPFERSALQACLGHAQASDSVLLIEDAVMAALSGNAFAAKLADAGQSMKLFVLGPDLKARGLDPAKVASGITVIDYDGFVDLAAENSTIHSWL</sequence>
<dbReference type="EMBL" id="CU459003">
    <property type="protein sequence ID" value="CAM75804.1"/>
    <property type="molecule type" value="Genomic_DNA"/>
</dbReference>
<proteinExistence type="predicted"/>
<protein>
    <submittedName>
        <fullName evidence="1">Intracellular sulfur oxidation protein</fullName>
    </submittedName>
</protein>
<accession>A4TYU7</accession>
<dbReference type="PANTHER" id="PTHR37526:SF1">
    <property type="entry name" value="PROTEIN TUSB"/>
    <property type="match status" value="1"/>
</dbReference>